<evidence type="ECO:0000313" key="7">
    <source>
        <dbReference type="EMBL" id="EKN17738.1"/>
    </source>
</evidence>
<dbReference type="Proteomes" id="UP000006330">
    <property type="component" value="Unassembled WGS sequence"/>
</dbReference>
<keyword evidence="3" id="KW-0731">Sigma factor</keyword>
<reference evidence="7 8" key="1">
    <citation type="submission" date="2012-02" db="EMBL/GenBank/DDBJ databases">
        <title>The Genome Sequence of Parabacteroides goldsteinii CL02T12C30.</title>
        <authorList>
            <consortium name="The Broad Institute Genome Sequencing Platform"/>
            <person name="Earl A."/>
            <person name="Ward D."/>
            <person name="Feldgarden M."/>
            <person name="Gevers D."/>
            <person name="Zitomersky N.L."/>
            <person name="Coyne M.J."/>
            <person name="Comstock L.E."/>
            <person name="Young S.K."/>
            <person name="Zeng Q."/>
            <person name="Gargeya S."/>
            <person name="Fitzgerald M."/>
            <person name="Haas B."/>
            <person name="Abouelleil A."/>
            <person name="Alvarado L."/>
            <person name="Arachchi H.M."/>
            <person name="Berlin A."/>
            <person name="Chapman S.B."/>
            <person name="Gearin G."/>
            <person name="Goldberg J."/>
            <person name="Griggs A."/>
            <person name="Gujja S."/>
            <person name="Hansen M."/>
            <person name="Heiman D."/>
            <person name="Howarth C."/>
            <person name="Larimer J."/>
            <person name="Lui A."/>
            <person name="MacDonald P.J.P."/>
            <person name="McCowen C."/>
            <person name="Montmayeur A."/>
            <person name="Murphy C."/>
            <person name="Neiman D."/>
            <person name="Pearson M."/>
            <person name="Priest M."/>
            <person name="Roberts A."/>
            <person name="Saif S."/>
            <person name="Shea T."/>
            <person name="Sisk P."/>
            <person name="Stolte C."/>
            <person name="Sykes S."/>
            <person name="Wortman J."/>
            <person name="Nusbaum C."/>
            <person name="Birren B."/>
        </authorList>
    </citation>
    <scope>NUCLEOTIDE SEQUENCE [LARGE SCALE GENOMIC DNA]</scope>
    <source>
        <strain evidence="7 8">CL02T12C30</strain>
    </source>
</reference>
<gene>
    <name evidence="7" type="ORF">HMPREF1076_01182</name>
</gene>
<dbReference type="GO" id="GO:0006352">
    <property type="term" value="P:DNA-templated transcription initiation"/>
    <property type="evidence" value="ECO:0007669"/>
    <property type="project" value="InterPro"/>
</dbReference>
<dbReference type="AlphaFoldDB" id="K6APV7"/>
<dbReference type="GO" id="GO:0003677">
    <property type="term" value="F:DNA binding"/>
    <property type="evidence" value="ECO:0007669"/>
    <property type="project" value="InterPro"/>
</dbReference>
<proteinExistence type="inferred from homology"/>
<accession>K6APV7</accession>
<keyword evidence="2" id="KW-0805">Transcription regulation</keyword>
<feature type="domain" description="RNA polymerase sigma-70 region 2" evidence="5">
    <location>
        <begin position="89"/>
        <end position="153"/>
    </location>
</feature>
<evidence type="ECO:0000259" key="6">
    <source>
        <dbReference type="Pfam" id="PF08281"/>
    </source>
</evidence>
<protein>
    <submittedName>
        <fullName evidence="7">RNA polymerase sigma-70 factor, expansion family 1</fullName>
    </submittedName>
</protein>
<dbReference type="PATRIC" id="fig|999418.3.peg.1195"/>
<dbReference type="InterPro" id="IPR013324">
    <property type="entry name" value="RNA_pol_sigma_r3/r4-like"/>
</dbReference>
<comment type="similarity">
    <text evidence="1">Belongs to the sigma-70 factor family. ECF subfamily.</text>
</comment>
<dbReference type="SUPFAM" id="SSF88946">
    <property type="entry name" value="Sigma2 domain of RNA polymerase sigma factors"/>
    <property type="match status" value="1"/>
</dbReference>
<dbReference type="NCBIfam" id="TIGR02985">
    <property type="entry name" value="Sig70_bacteroi1"/>
    <property type="match status" value="1"/>
</dbReference>
<evidence type="ECO:0000256" key="3">
    <source>
        <dbReference type="ARBA" id="ARBA00023082"/>
    </source>
</evidence>
<dbReference type="Pfam" id="PF08281">
    <property type="entry name" value="Sigma70_r4_2"/>
    <property type="match status" value="1"/>
</dbReference>
<dbReference type="Gene3D" id="1.10.10.10">
    <property type="entry name" value="Winged helix-like DNA-binding domain superfamily/Winged helix DNA-binding domain"/>
    <property type="match status" value="1"/>
</dbReference>
<dbReference type="GO" id="GO:0016987">
    <property type="term" value="F:sigma factor activity"/>
    <property type="evidence" value="ECO:0007669"/>
    <property type="project" value="UniProtKB-KW"/>
</dbReference>
<dbReference type="InterPro" id="IPR014327">
    <property type="entry name" value="RNA_pol_sigma70_bacteroid"/>
</dbReference>
<keyword evidence="4" id="KW-0804">Transcription</keyword>
<dbReference type="InterPro" id="IPR036388">
    <property type="entry name" value="WH-like_DNA-bd_sf"/>
</dbReference>
<sequence length="247" mass="29109">MLHIRQQRSETIISHVLHRYYKHVTIVKTPLLLKQGRKKKVITLRVFLLKCDYNIIVINFQSLTDHKDDILQWLCEMALTDSQAAFKSLYLTYFQRLIRFTRLYVSSTVEAEEIVSDTFLAVWNNRKSLLKVTNFDSYIYSIARHKAISYYRSIHMEQIELNELSIDLFIHTETTPEDDLISKEKINQLNNAIEALPAKCKTAFKLVREDKLKYKEVAAILEISVKTLEAHLTTAIKKLREFLRKEE</sequence>
<organism evidence="7 8">
    <name type="scientific">Parabacteroides goldsteinii CL02T12C30</name>
    <dbReference type="NCBI Taxonomy" id="999418"/>
    <lineage>
        <taxon>Bacteria</taxon>
        <taxon>Pseudomonadati</taxon>
        <taxon>Bacteroidota</taxon>
        <taxon>Bacteroidia</taxon>
        <taxon>Bacteroidales</taxon>
        <taxon>Tannerellaceae</taxon>
        <taxon>Parabacteroides</taxon>
    </lineage>
</organism>
<dbReference type="PANTHER" id="PTHR43133:SF46">
    <property type="entry name" value="RNA POLYMERASE SIGMA-70 FACTOR ECF SUBFAMILY"/>
    <property type="match status" value="1"/>
</dbReference>
<dbReference type="InterPro" id="IPR013325">
    <property type="entry name" value="RNA_pol_sigma_r2"/>
</dbReference>
<evidence type="ECO:0000259" key="5">
    <source>
        <dbReference type="Pfam" id="PF04542"/>
    </source>
</evidence>
<name>K6APV7_9BACT</name>
<comment type="caution">
    <text evidence="7">The sequence shown here is derived from an EMBL/GenBank/DDBJ whole genome shotgun (WGS) entry which is preliminary data.</text>
</comment>
<dbReference type="InterPro" id="IPR007627">
    <property type="entry name" value="RNA_pol_sigma70_r2"/>
</dbReference>
<evidence type="ECO:0000256" key="4">
    <source>
        <dbReference type="ARBA" id="ARBA00023163"/>
    </source>
</evidence>
<evidence type="ECO:0000256" key="2">
    <source>
        <dbReference type="ARBA" id="ARBA00023015"/>
    </source>
</evidence>
<feature type="domain" description="RNA polymerase sigma factor 70 region 4 type 2" evidence="6">
    <location>
        <begin position="187"/>
        <end position="239"/>
    </location>
</feature>
<dbReference type="InterPro" id="IPR014284">
    <property type="entry name" value="RNA_pol_sigma-70_dom"/>
</dbReference>
<dbReference type="Gene3D" id="1.10.1740.10">
    <property type="match status" value="1"/>
</dbReference>
<dbReference type="InterPro" id="IPR039425">
    <property type="entry name" value="RNA_pol_sigma-70-like"/>
</dbReference>
<dbReference type="HOGENOM" id="CLU_047691_4_3_10"/>
<dbReference type="PANTHER" id="PTHR43133">
    <property type="entry name" value="RNA POLYMERASE ECF-TYPE SIGMA FACTO"/>
    <property type="match status" value="1"/>
</dbReference>
<dbReference type="SUPFAM" id="SSF88659">
    <property type="entry name" value="Sigma3 and sigma4 domains of RNA polymerase sigma factors"/>
    <property type="match status" value="1"/>
</dbReference>
<evidence type="ECO:0000313" key="8">
    <source>
        <dbReference type="Proteomes" id="UP000006330"/>
    </source>
</evidence>
<dbReference type="Pfam" id="PF04542">
    <property type="entry name" value="Sigma70_r2"/>
    <property type="match status" value="1"/>
</dbReference>
<dbReference type="EMBL" id="AGZO01000011">
    <property type="protein sequence ID" value="EKN17738.1"/>
    <property type="molecule type" value="Genomic_DNA"/>
</dbReference>
<evidence type="ECO:0000256" key="1">
    <source>
        <dbReference type="ARBA" id="ARBA00010641"/>
    </source>
</evidence>
<dbReference type="NCBIfam" id="TIGR02937">
    <property type="entry name" value="sigma70-ECF"/>
    <property type="match status" value="1"/>
</dbReference>
<dbReference type="InterPro" id="IPR013249">
    <property type="entry name" value="RNA_pol_sigma70_r4_t2"/>
</dbReference>